<evidence type="ECO:0000256" key="9">
    <source>
        <dbReference type="SAM" id="Phobius"/>
    </source>
</evidence>
<dbReference type="SMART" id="SM00014">
    <property type="entry name" value="acidPPc"/>
    <property type="match status" value="1"/>
</dbReference>
<evidence type="ECO:0000256" key="3">
    <source>
        <dbReference type="ARBA" id="ARBA00022801"/>
    </source>
</evidence>
<evidence type="ECO:0000256" key="4">
    <source>
        <dbReference type="ARBA" id="ARBA00022824"/>
    </source>
</evidence>
<dbReference type="PANTHER" id="PTHR14969:SF28">
    <property type="entry name" value="DIHYDROSPHINGOSINE 1-PHOSPHATE PHOSPHATASE LCB3-RELATED"/>
    <property type="match status" value="1"/>
</dbReference>
<feature type="transmembrane region" description="Helical" evidence="9">
    <location>
        <begin position="214"/>
        <end position="233"/>
    </location>
</feature>
<evidence type="ECO:0000256" key="2">
    <source>
        <dbReference type="ARBA" id="ARBA00022692"/>
    </source>
</evidence>
<reference evidence="11 12" key="1">
    <citation type="journal article" date="2023" name="Nucleic Acids Res.">
        <title>The hologenome of Daphnia magna reveals possible DNA methylation and microbiome-mediated evolution of the host genome.</title>
        <authorList>
            <person name="Chaturvedi A."/>
            <person name="Li X."/>
            <person name="Dhandapani V."/>
            <person name="Marshall H."/>
            <person name="Kissane S."/>
            <person name="Cuenca-Cambronero M."/>
            <person name="Asole G."/>
            <person name="Calvet F."/>
            <person name="Ruiz-Romero M."/>
            <person name="Marangio P."/>
            <person name="Guigo R."/>
            <person name="Rago D."/>
            <person name="Mirbahai L."/>
            <person name="Eastwood N."/>
            <person name="Colbourne J.K."/>
            <person name="Zhou J."/>
            <person name="Mallon E."/>
            <person name="Orsini L."/>
        </authorList>
    </citation>
    <scope>NUCLEOTIDE SEQUENCE [LARGE SCALE GENOMIC DNA]</scope>
    <source>
        <strain evidence="11">LRV0_1</strain>
    </source>
</reference>
<feature type="transmembrane region" description="Helical" evidence="9">
    <location>
        <begin position="245"/>
        <end position="263"/>
    </location>
</feature>
<evidence type="ECO:0000313" key="12">
    <source>
        <dbReference type="Proteomes" id="UP001234178"/>
    </source>
</evidence>
<proteinExistence type="inferred from homology"/>
<dbReference type="EMBL" id="JAOYFB010000040">
    <property type="protein sequence ID" value="KAK4037350.1"/>
    <property type="molecule type" value="Genomic_DNA"/>
</dbReference>
<feature type="transmembrane region" description="Helical" evidence="9">
    <location>
        <begin position="304"/>
        <end position="324"/>
    </location>
</feature>
<name>A0ABR0B6P5_9CRUS</name>
<dbReference type="PANTHER" id="PTHR14969">
    <property type="entry name" value="SPHINGOSINE-1-PHOSPHATE PHOSPHOHYDROLASE"/>
    <property type="match status" value="1"/>
</dbReference>
<protein>
    <recommendedName>
        <fullName evidence="10">Phosphatidic acid phosphatase type 2/haloperoxidase domain-containing protein</fullName>
    </recommendedName>
</protein>
<feature type="transmembrane region" description="Helical" evidence="9">
    <location>
        <begin position="187"/>
        <end position="208"/>
    </location>
</feature>
<feature type="compositionally biased region" description="Polar residues" evidence="8">
    <location>
        <begin position="66"/>
        <end position="79"/>
    </location>
</feature>
<dbReference type="SUPFAM" id="SSF48317">
    <property type="entry name" value="Acid phosphatase/Vanadium-dependent haloperoxidase"/>
    <property type="match status" value="1"/>
</dbReference>
<keyword evidence="5 9" id="KW-1133">Transmembrane helix</keyword>
<feature type="region of interest" description="Disordered" evidence="8">
    <location>
        <begin position="66"/>
        <end position="100"/>
    </location>
</feature>
<keyword evidence="2 9" id="KW-0812">Transmembrane</keyword>
<dbReference type="InterPro" id="IPR036938">
    <property type="entry name" value="PAP2/HPO_sf"/>
</dbReference>
<dbReference type="CDD" id="cd03388">
    <property type="entry name" value="PAP2_SPPase1"/>
    <property type="match status" value="1"/>
</dbReference>
<evidence type="ECO:0000256" key="7">
    <source>
        <dbReference type="ARBA" id="ARBA00038324"/>
    </source>
</evidence>
<comment type="similarity">
    <text evidence="7">Belongs to the type 2 lipid phosphate phosphatase family.</text>
</comment>
<accession>A0ABR0B6P5</accession>
<dbReference type="Pfam" id="PF01569">
    <property type="entry name" value="PAP2"/>
    <property type="match status" value="1"/>
</dbReference>
<comment type="caution">
    <text evidence="11">The sequence shown here is derived from an EMBL/GenBank/DDBJ whole genome shotgun (WGS) entry which is preliminary data.</text>
</comment>
<sequence length="437" mass="48654">MDRSTVGAWRGVGGLSGPQSRPKPFGKAEIMLNFIWQWILYLNEPIHVANIQRHFGLERKESPTFKNSTQCATTNGHSTPTDKVKEVSTSSSDGESSESDLDPQHYVIHNYYWYWIFKFGTTLGEEIFYASVFPFWFWNIDGAVGRRIINIWALSMFIGQSLKDIVCWPRPQCPPVIRMENKWALEYGMPSTHAMVSVTVPFSVILLTANRYEYPVYIGVAIAFTWCVLVSTSRLYLGMHSVADILGGLALAALLLPVLLPLVDTLDAFLLTHPAAPGLLITTTVTLMLLYPGSKFSSAKEDTAVILGSSMGLQLGGWICFQMGSIRGPPIKPPYSIIWPSYEMLGLCLLRTIIGLITVVATRAVAKSVSYATMRRVVSTLRNRDKLTKEDAQDVELFVKLGSKLLTYAAIGIDVVCLAPAAFRFLNIERPTFHTEI</sequence>
<comment type="subcellular location">
    <subcellularLocation>
        <location evidence="1">Endoplasmic reticulum membrane</location>
        <topology evidence="1">Multi-pass membrane protein</topology>
    </subcellularLocation>
</comment>
<dbReference type="Proteomes" id="UP001234178">
    <property type="component" value="Unassembled WGS sequence"/>
</dbReference>
<evidence type="ECO:0000256" key="1">
    <source>
        <dbReference type="ARBA" id="ARBA00004477"/>
    </source>
</evidence>
<keyword evidence="3" id="KW-0378">Hydrolase</keyword>
<organism evidence="11 12">
    <name type="scientific">Daphnia magna</name>
    <dbReference type="NCBI Taxonomy" id="35525"/>
    <lineage>
        <taxon>Eukaryota</taxon>
        <taxon>Metazoa</taxon>
        <taxon>Ecdysozoa</taxon>
        <taxon>Arthropoda</taxon>
        <taxon>Crustacea</taxon>
        <taxon>Branchiopoda</taxon>
        <taxon>Diplostraca</taxon>
        <taxon>Cladocera</taxon>
        <taxon>Anomopoda</taxon>
        <taxon>Daphniidae</taxon>
        <taxon>Daphnia</taxon>
    </lineage>
</organism>
<feature type="transmembrane region" description="Helical" evidence="9">
    <location>
        <begin position="275"/>
        <end position="292"/>
    </location>
</feature>
<keyword evidence="4" id="KW-0256">Endoplasmic reticulum</keyword>
<feature type="transmembrane region" description="Helical" evidence="9">
    <location>
        <begin position="344"/>
        <end position="366"/>
    </location>
</feature>
<evidence type="ECO:0000313" key="11">
    <source>
        <dbReference type="EMBL" id="KAK4037350.1"/>
    </source>
</evidence>
<keyword evidence="6 9" id="KW-0472">Membrane</keyword>
<evidence type="ECO:0000256" key="8">
    <source>
        <dbReference type="SAM" id="MobiDB-lite"/>
    </source>
</evidence>
<feature type="region of interest" description="Disordered" evidence="8">
    <location>
        <begin position="1"/>
        <end position="21"/>
    </location>
</feature>
<evidence type="ECO:0000256" key="6">
    <source>
        <dbReference type="ARBA" id="ARBA00023136"/>
    </source>
</evidence>
<dbReference type="Gene3D" id="1.20.144.10">
    <property type="entry name" value="Phosphatidic acid phosphatase type 2/haloperoxidase"/>
    <property type="match status" value="1"/>
</dbReference>
<gene>
    <name evidence="11" type="ORF">OUZ56_029387</name>
</gene>
<evidence type="ECO:0000259" key="10">
    <source>
        <dbReference type="SMART" id="SM00014"/>
    </source>
</evidence>
<evidence type="ECO:0000256" key="5">
    <source>
        <dbReference type="ARBA" id="ARBA00022989"/>
    </source>
</evidence>
<feature type="domain" description="Phosphatidic acid phosphatase type 2/haloperoxidase" evidence="10">
    <location>
        <begin position="146"/>
        <end position="260"/>
    </location>
</feature>
<keyword evidence="12" id="KW-1185">Reference proteome</keyword>
<dbReference type="InterPro" id="IPR000326">
    <property type="entry name" value="PAP2/HPO"/>
</dbReference>